<dbReference type="PANTHER" id="PTHR43620:SF7">
    <property type="entry name" value="GLYCEROPHOSPHODIESTER PHOSPHODIESTERASE GDPD5-RELATED"/>
    <property type="match status" value="1"/>
</dbReference>
<dbReference type="InterPro" id="IPR017946">
    <property type="entry name" value="PLC-like_Pdiesterase_TIM-brl"/>
</dbReference>
<comment type="similarity">
    <text evidence="1">Belongs to the glycerophosphoryl diester phosphodiesterase family.</text>
</comment>
<name>A0ABY4E436_9NEIS</name>
<keyword evidence="5" id="KW-0378">Hydrolase</keyword>
<dbReference type="RefSeq" id="WP_082625678.1">
    <property type="nucleotide sequence ID" value="NZ_CABKVG010000010.1"/>
</dbReference>
<dbReference type="Proteomes" id="UP000832011">
    <property type="component" value="Chromosome"/>
</dbReference>
<evidence type="ECO:0000256" key="3">
    <source>
        <dbReference type="ARBA" id="ARBA00022729"/>
    </source>
</evidence>
<accession>A0ABY4E436</accession>
<gene>
    <name evidence="8" type="ORF">LVJ82_16595</name>
</gene>
<dbReference type="PROSITE" id="PS51704">
    <property type="entry name" value="GP_PDE"/>
    <property type="match status" value="1"/>
</dbReference>
<keyword evidence="9" id="KW-1185">Reference proteome</keyword>
<evidence type="ECO:0000256" key="4">
    <source>
        <dbReference type="ARBA" id="ARBA00022798"/>
    </source>
</evidence>
<evidence type="ECO:0000313" key="8">
    <source>
        <dbReference type="EMBL" id="UOO89043.1"/>
    </source>
</evidence>
<evidence type="ECO:0000256" key="6">
    <source>
        <dbReference type="ARBA" id="ARBA00047512"/>
    </source>
</evidence>
<protein>
    <recommendedName>
        <fullName evidence="2">glycerophosphodiester phosphodiesterase</fullName>
        <ecNumber evidence="2">3.1.4.46</ecNumber>
    </recommendedName>
</protein>
<comment type="catalytic activity">
    <reaction evidence="6">
        <text>a sn-glycero-3-phosphodiester + H2O = an alcohol + sn-glycerol 3-phosphate + H(+)</text>
        <dbReference type="Rhea" id="RHEA:12969"/>
        <dbReference type="ChEBI" id="CHEBI:15377"/>
        <dbReference type="ChEBI" id="CHEBI:15378"/>
        <dbReference type="ChEBI" id="CHEBI:30879"/>
        <dbReference type="ChEBI" id="CHEBI:57597"/>
        <dbReference type="ChEBI" id="CHEBI:83408"/>
        <dbReference type="EC" id="3.1.4.46"/>
    </reaction>
</comment>
<evidence type="ECO:0000313" key="9">
    <source>
        <dbReference type="Proteomes" id="UP000832011"/>
    </source>
</evidence>
<dbReference type="InterPro" id="IPR030395">
    <property type="entry name" value="GP_PDE_dom"/>
</dbReference>
<evidence type="ECO:0000256" key="1">
    <source>
        <dbReference type="ARBA" id="ARBA00007277"/>
    </source>
</evidence>
<proteinExistence type="inferred from homology"/>
<reference evidence="8 9" key="1">
    <citation type="journal article" date="2022" name="Res Sq">
        <title>Evolution of multicellular longitudinally dividing oral cavity symbionts (Neisseriaceae).</title>
        <authorList>
            <person name="Nyongesa S."/>
            <person name="Weber P."/>
            <person name="Bernet E."/>
            <person name="Pullido F."/>
            <person name="Nieckarz M."/>
            <person name="Delaby M."/>
            <person name="Nieves C."/>
            <person name="Viehboeck T."/>
            <person name="Krause N."/>
            <person name="Rivera-Millot A."/>
            <person name="Nakamura A."/>
            <person name="Vischer N."/>
            <person name="VanNieuwenhze M."/>
            <person name="Brun Y."/>
            <person name="Cava F."/>
            <person name="Bulgheresi S."/>
            <person name="Veyrier F."/>
        </authorList>
    </citation>
    <scope>NUCLEOTIDE SEQUENCE [LARGE SCALE GENOMIC DNA]</scope>
    <source>
        <strain evidence="8 9">SN4</strain>
    </source>
</reference>
<dbReference type="SUPFAM" id="SSF51695">
    <property type="entry name" value="PLC-like phosphodiesterases"/>
    <property type="match status" value="1"/>
</dbReference>
<evidence type="ECO:0000256" key="2">
    <source>
        <dbReference type="ARBA" id="ARBA00012247"/>
    </source>
</evidence>
<keyword evidence="4" id="KW-0319">Glycerol metabolism</keyword>
<dbReference type="CDD" id="cd08602">
    <property type="entry name" value="GDPD_ScGlpQ1_like"/>
    <property type="match status" value="1"/>
</dbReference>
<dbReference type="PANTHER" id="PTHR43620">
    <property type="entry name" value="GLYCEROPHOSPHORYL DIESTER PHOSPHODIESTERASE"/>
    <property type="match status" value="1"/>
</dbReference>
<organism evidence="8 9">
    <name type="scientific">Vitreoscilla massiliensis</name>
    <dbReference type="NCBI Taxonomy" id="1689272"/>
    <lineage>
        <taxon>Bacteria</taxon>
        <taxon>Pseudomonadati</taxon>
        <taxon>Pseudomonadota</taxon>
        <taxon>Betaproteobacteria</taxon>
        <taxon>Neisseriales</taxon>
        <taxon>Neisseriaceae</taxon>
        <taxon>Vitreoscilla</taxon>
    </lineage>
</organism>
<keyword evidence="3" id="KW-0732">Signal</keyword>
<evidence type="ECO:0000256" key="5">
    <source>
        <dbReference type="ARBA" id="ARBA00022801"/>
    </source>
</evidence>
<sequence length="370" mass="41242">MKNLTLSTGTGVLMMHIGSESSAQTWPTLDGKPPIIIAHRGASAYLPDHTLEAYRHAVELGADYIEPDVVSTKDGVLIVRHEPNLKDTTDIASRPEFAAYQRTQTIDGKSETGWFANDLTYAQIQTLRAKQPMPQRDQQYNGLFNIASLEEVLQLRAALSQEFGRDIGVYPETKHPAWHAEQGLGFEQKLVDLLAQYQLNRQDAPVFIQSFELGNLSQLKRLTPIRLVYLLDGDAVAANGDVTTTVPYDFQLSGDTRTYADMLSDANLREIKQVATAIGPWKVYLQSYQTDANGIKTQLPTNDVVARAHQIGLQVVPFTFRSEEKYLTATEQGDPDAEYQRYFKLGVDGLFSDFTDHAVAARAQFAQSLE</sequence>
<dbReference type="EMBL" id="CP091511">
    <property type="protein sequence ID" value="UOO89043.1"/>
    <property type="molecule type" value="Genomic_DNA"/>
</dbReference>
<dbReference type="EC" id="3.1.4.46" evidence="2"/>
<feature type="domain" description="GP-PDE" evidence="7">
    <location>
        <begin position="34"/>
        <end position="362"/>
    </location>
</feature>
<evidence type="ECO:0000259" key="7">
    <source>
        <dbReference type="PROSITE" id="PS51704"/>
    </source>
</evidence>
<dbReference type="Pfam" id="PF03009">
    <property type="entry name" value="GDPD"/>
    <property type="match status" value="1"/>
</dbReference>
<dbReference type="Gene3D" id="3.20.20.190">
    <property type="entry name" value="Phosphatidylinositol (PI) phosphodiesterase"/>
    <property type="match status" value="1"/>
</dbReference>